<feature type="transmembrane region" description="Helical" evidence="1">
    <location>
        <begin position="371"/>
        <end position="391"/>
    </location>
</feature>
<name>A0A254NCX7_9BURK</name>
<dbReference type="EMBL" id="NISI01000001">
    <property type="protein sequence ID" value="OWR05809.1"/>
    <property type="molecule type" value="Genomic_DNA"/>
</dbReference>
<dbReference type="AlphaFoldDB" id="A0A254NCX7"/>
<keyword evidence="3" id="KW-1185">Reference proteome</keyword>
<reference evidence="2 3" key="1">
    <citation type="journal article" date="2007" name="Int. J. Syst. Evol. Microbiol.">
        <title>Description of Pelomonas aquatica sp. nov. and Pelomonas puraquae sp. nov., isolated from industrial and haemodialysis water.</title>
        <authorList>
            <person name="Gomila M."/>
            <person name="Bowien B."/>
            <person name="Falsen E."/>
            <person name="Moore E.R."/>
            <person name="Lalucat J."/>
        </authorList>
    </citation>
    <scope>NUCLEOTIDE SEQUENCE [LARGE SCALE GENOMIC DNA]</scope>
    <source>
        <strain evidence="2 3">CCUG 52769</strain>
    </source>
</reference>
<feature type="transmembrane region" description="Helical" evidence="1">
    <location>
        <begin position="424"/>
        <end position="445"/>
    </location>
</feature>
<feature type="transmembrane region" description="Helical" evidence="1">
    <location>
        <begin position="293"/>
        <end position="312"/>
    </location>
</feature>
<protein>
    <submittedName>
        <fullName evidence="2">Uncharacterized protein</fullName>
    </submittedName>
</protein>
<keyword evidence="1" id="KW-0812">Transmembrane</keyword>
<accession>A0A254NCX7</accession>
<feature type="transmembrane region" description="Helical" evidence="1">
    <location>
        <begin position="158"/>
        <end position="179"/>
    </location>
</feature>
<keyword evidence="1" id="KW-1133">Transmembrane helix</keyword>
<dbReference type="RefSeq" id="WP_088482013.1">
    <property type="nucleotide sequence ID" value="NZ_SGUE01000022.1"/>
</dbReference>
<feature type="transmembrane region" description="Helical" evidence="1">
    <location>
        <begin position="51"/>
        <end position="74"/>
    </location>
</feature>
<evidence type="ECO:0000256" key="1">
    <source>
        <dbReference type="SAM" id="Phobius"/>
    </source>
</evidence>
<feature type="transmembrane region" description="Helical" evidence="1">
    <location>
        <begin position="185"/>
        <end position="201"/>
    </location>
</feature>
<gene>
    <name evidence="2" type="ORF">CDO81_05030</name>
</gene>
<keyword evidence="1" id="KW-0472">Membrane</keyword>
<feature type="transmembrane region" description="Helical" evidence="1">
    <location>
        <begin position="398"/>
        <end position="418"/>
    </location>
</feature>
<proteinExistence type="predicted"/>
<organism evidence="2 3">
    <name type="scientific">Roseateles puraquae</name>
    <dbReference type="NCBI Taxonomy" id="431059"/>
    <lineage>
        <taxon>Bacteria</taxon>
        <taxon>Pseudomonadati</taxon>
        <taxon>Pseudomonadota</taxon>
        <taxon>Betaproteobacteria</taxon>
        <taxon>Burkholderiales</taxon>
        <taxon>Sphaerotilaceae</taxon>
        <taxon>Roseateles</taxon>
    </lineage>
</organism>
<dbReference type="Proteomes" id="UP000197446">
    <property type="component" value="Unassembled WGS sequence"/>
</dbReference>
<comment type="caution">
    <text evidence="2">The sequence shown here is derived from an EMBL/GenBank/DDBJ whole genome shotgun (WGS) entry which is preliminary data.</text>
</comment>
<sequence>MNTTFLADPRVGLEDGLTDVGLLGPGLVSLLALVMAVGASTVPMPLLHGLLGLQAVLLALSAAMTTSSAAVWTARWRSRVAPSRGQALARRRMRLQLWVTGAVGILGLLALAVRAEVGLSLSLARVPQAVLAVLALLLAAQALGAWCGLAWRGLADRWVLWGWCVLGLALADLGSLRLVLAQSPWLAAMALLALGMVWWALPRQLGRGRPQWVGIPVASLRPPVRTALRGGTLLPFTDGTAPDGGLGGPATGAFWQWRSAALYFPSLVLVQAVVNPHAWAAQAWGRPIHGLGVLAYPAWIALLIVLAGGHLWHPGLHWRQRLAPGSWSLRRWAVRLVLSNLVFGLLWLTAVVVTAALVAAPNERALMEGTWLTVLGDVTLASTTAALLRAWRNHPRGLLIGSLGVGCGLLAMVLLAALEGHPLVRGPAWLAVQLLLSVAFGIAAVQRWSRRDLNPLAEHG</sequence>
<feature type="transmembrane region" description="Helical" evidence="1">
    <location>
        <begin position="95"/>
        <end position="117"/>
    </location>
</feature>
<feature type="transmembrane region" description="Helical" evidence="1">
    <location>
        <begin position="20"/>
        <end position="39"/>
    </location>
</feature>
<feature type="transmembrane region" description="Helical" evidence="1">
    <location>
        <begin position="129"/>
        <end position="151"/>
    </location>
</feature>
<feature type="transmembrane region" description="Helical" evidence="1">
    <location>
        <begin position="260"/>
        <end position="281"/>
    </location>
</feature>
<feature type="transmembrane region" description="Helical" evidence="1">
    <location>
        <begin position="333"/>
        <end position="359"/>
    </location>
</feature>
<evidence type="ECO:0000313" key="3">
    <source>
        <dbReference type="Proteomes" id="UP000197446"/>
    </source>
</evidence>
<evidence type="ECO:0000313" key="2">
    <source>
        <dbReference type="EMBL" id="OWR05809.1"/>
    </source>
</evidence>